<protein>
    <submittedName>
        <fullName evidence="1">Predicted ATPase</fullName>
    </submittedName>
</protein>
<name>A0ABQ0J891_9VIBR</name>
<dbReference type="Gene3D" id="3.40.50.300">
    <property type="entry name" value="P-loop containing nucleotide triphosphate hydrolases"/>
    <property type="match status" value="1"/>
</dbReference>
<evidence type="ECO:0000313" key="2">
    <source>
        <dbReference type="Proteomes" id="UP000029223"/>
    </source>
</evidence>
<gene>
    <name evidence="1" type="ORF">JCM19239_5814</name>
</gene>
<proteinExistence type="predicted"/>
<organism evidence="1 2">
    <name type="scientific">Vibrio variabilis</name>
    <dbReference type="NCBI Taxonomy" id="990271"/>
    <lineage>
        <taxon>Bacteria</taxon>
        <taxon>Pseudomonadati</taxon>
        <taxon>Pseudomonadota</taxon>
        <taxon>Gammaproteobacteria</taxon>
        <taxon>Vibrionales</taxon>
        <taxon>Vibrionaceae</taxon>
        <taxon>Vibrio</taxon>
    </lineage>
</organism>
<dbReference type="Proteomes" id="UP000029223">
    <property type="component" value="Unassembled WGS sequence"/>
</dbReference>
<accession>A0ABQ0J891</accession>
<evidence type="ECO:0000313" key="1">
    <source>
        <dbReference type="EMBL" id="GAL24987.1"/>
    </source>
</evidence>
<reference evidence="2" key="1">
    <citation type="submission" date="2014-09" db="EMBL/GenBank/DDBJ databases">
        <title>Vibrio variabilis JCM 19239. (C206) whole genome shotgun sequence.</title>
        <authorList>
            <person name="Sawabe T."/>
            <person name="Meirelles P."/>
            <person name="Nakanishi M."/>
            <person name="Sayaka M."/>
            <person name="Hattori M."/>
            <person name="Ohkuma M."/>
        </authorList>
    </citation>
    <scope>NUCLEOTIDE SEQUENCE [LARGE SCALE GENOMIC DNA]</scope>
    <source>
        <strain evidence="2">JCM 19239</strain>
    </source>
</reference>
<dbReference type="EMBL" id="BBMS01000007">
    <property type="protein sequence ID" value="GAL24987.1"/>
    <property type="molecule type" value="Genomic_DNA"/>
</dbReference>
<keyword evidence="2" id="KW-1185">Reference proteome</keyword>
<sequence length="233" mass="25851">MRNDGELILSIGVSRSGKSILVKRIAEQFERVIAFDPKGEYVHQLGFEPCLTPNEFVEKARATQGAGKLAFVASDTKAFELFCEVAFTFNREAPALIIAEELAAVTGTAKASGAWGKLINQGLAFGPTILGTVQRGQEVDKSIMNNATYLHVCMHNTDDDAHYIAKKLGIDVDLVPRRPLEFIQWRSGQGLLCAGKSIYRAASKHWQQGTPRFLIRNQPKKLNKTRFSSVKYH</sequence>
<dbReference type="InterPro" id="IPR027417">
    <property type="entry name" value="P-loop_NTPase"/>
</dbReference>
<comment type="caution">
    <text evidence="1">The sequence shown here is derived from an EMBL/GenBank/DDBJ whole genome shotgun (WGS) entry which is preliminary data.</text>
</comment>
<dbReference type="SUPFAM" id="SSF52540">
    <property type="entry name" value="P-loop containing nucleoside triphosphate hydrolases"/>
    <property type="match status" value="1"/>
</dbReference>